<keyword evidence="11" id="KW-1185">Reference proteome</keyword>
<proteinExistence type="inferred from homology"/>
<feature type="transmembrane region" description="Helical" evidence="8">
    <location>
        <begin position="139"/>
        <end position="160"/>
    </location>
</feature>
<dbReference type="EMBL" id="CAXITT010000320">
    <property type="protein sequence ID" value="CAL1538975.1"/>
    <property type="molecule type" value="Genomic_DNA"/>
</dbReference>
<dbReference type="GO" id="GO:0016020">
    <property type="term" value="C:membrane"/>
    <property type="evidence" value="ECO:0007669"/>
    <property type="project" value="UniProtKB-UniRule"/>
</dbReference>
<feature type="transmembrane region" description="Helical" evidence="8">
    <location>
        <begin position="33"/>
        <end position="53"/>
    </location>
</feature>
<dbReference type="Proteomes" id="UP001497497">
    <property type="component" value="Unassembled WGS sequence"/>
</dbReference>
<feature type="transmembrane region" description="Helical" evidence="8">
    <location>
        <begin position="65"/>
        <end position="83"/>
    </location>
</feature>
<evidence type="ECO:0000259" key="9">
    <source>
        <dbReference type="PROSITE" id="PS51751"/>
    </source>
</evidence>
<evidence type="ECO:0000256" key="6">
    <source>
        <dbReference type="ARBA" id="ARBA00034760"/>
    </source>
</evidence>
<dbReference type="PANTHER" id="PTHR14568">
    <property type="entry name" value="TRANSMEMBRANE SUPERFAMILY 6 MEMBER 1/2"/>
    <property type="match status" value="1"/>
</dbReference>
<organism evidence="10 11">
    <name type="scientific">Lymnaea stagnalis</name>
    <name type="common">Great pond snail</name>
    <name type="synonym">Helix stagnalis</name>
    <dbReference type="NCBI Taxonomy" id="6523"/>
    <lineage>
        <taxon>Eukaryota</taxon>
        <taxon>Metazoa</taxon>
        <taxon>Spiralia</taxon>
        <taxon>Lophotrochozoa</taxon>
        <taxon>Mollusca</taxon>
        <taxon>Gastropoda</taxon>
        <taxon>Heterobranchia</taxon>
        <taxon>Euthyneura</taxon>
        <taxon>Panpulmonata</taxon>
        <taxon>Hygrophila</taxon>
        <taxon>Lymnaeoidea</taxon>
        <taxon>Lymnaeidae</taxon>
        <taxon>Lymnaea</taxon>
    </lineage>
</organism>
<accession>A0AAV2I3W8</accession>
<dbReference type="PROSITE" id="PS51751">
    <property type="entry name" value="EXPERA"/>
    <property type="match status" value="2"/>
</dbReference>
<feature type="transmembrane region" description="Helical" evidence="8">
    <location>
        <begin position="328"/>
        <end position="347"/>
    </location>
</feature>
<dbReference type="CDD" id="cd21106">
    <property type="entry name" value="TM6SF1-like"/>
    <property type="match status" value="1"/>
</dbReference>
<keyword evidence="5 7" id="KW-0472">Membrane</keyword>
<dbReference type="InterPro" id="IPR033118">
    <property type="entry name" value="EXPERA"/>
</dbReference>
<evidence type="ECO:0000313" key="11">
    <source>
        <dbReference type="Proteomes" id="UP001497497"/>
    </source>
</evidence>
<sequence>MKYSVPFYIFLLAQTSWIVSFTLSKLNLMQDQITVFIAGVITLSLVTIVPYLLFRRLFNQVDPFVLILAVFSWSCMIDLGIGLELDGFISNFMGFYFIEGEPYLNTAHGAVISYWDGIVHFILGLAIISLYCQRQSYRAFGLYWAGSILNSMIVLIPGGIAGNHPFKLSILLNVPYLILPLLAGFKLLHDRPVQSSTVQKFKPIWERPVDLFFFIYFIGAIFLSLFRGLAVLGGNAEAMKEYIQTIEPYLADETNFPKFQMIVYGYFFLAYYLGAAYALLCPGQVWMADWSLIHAGAAAQAQFSHIAGSLHHRTSESLRPPQSGYPALTFWSINLILFIVPQFFAWWCQQDSNKFGLTSSVKKSKLNKIIKKSDKTK</sequence>
<feature type="domain" description="EXPERA" evidence="9">
    <location>
        <begin position="61"/>
        <end position="184"/>
    </location>
</feature>
<feature type="transmembrane region" description="Helical" evidence="8">
    <location>
        <begin position="261"/>
        <end position="280"/>
    </location>
</feature>
<evidence type="ECO:0000256" key="8">
    <source>
        <dbReference type="SAM" id="Phobius"/>
    </source>
</evidence>
<comment type="similarity">
    <text evidence="6">Belongs to the TM6SF family.</text>
</comment>
<comment type="caution">
    <text evidence="10">The sequence shown here is derived from an EMBL/GenBank/DDBJ whole genome shotgun (WGS) entry which is preliminary data.</text>
</comment>
<dbReference type="InterPro" id="IPR047195">
    <property type="entry name" value="TM6SF1-like"/>
</dbReference>
<comment type="subcellular location">
    <subcellularLocation>
        <location evidence="1">Endomembrane system</location>
        <topology evidence="1">Multi-pass membrane protein</topology>
    </subcellularLocation>
</comment>
<keyword evidence="3" id="KW-0677">Repeat</keyword>
<protein>
    <recommendedName>
        <fullName evidence="9">EXPERA domain-containing protein</fullName>
    </recommendedName>
</protein>
<dbReference type="InterPro" id="IPR059044">
    <property type="entry name" value="TM_Tm6sf1/2"/>
</dbReference>
<feature type="domain" description="EXPERA" evidence="9">
    <location>
        <begin position="209"/>
        <end position="345"/>
    </location>
</feature>
<keyword evidence="2 7" id="KW-0812">Transmembrane</keyword>
<name>A0AAV2I3W8_LYMST</name>
<evidence type="ECO:0000256" key="7">
    <source>
        <dbReference type="PROSITE-ProRule" id="PRU01087"/>
    </source>
</evidence>
<evidence type="ECO:0000256" key="1">
    <source>
        <dbReference type="ARBA" id="ARBA00004127"/>
    </source>
</evidence>
<gene>
    <name evidence="10" type="ORF">GSLYS_00012796001</name>
</gene>
<dbReference type="AlphaFoldDB" id="A0AAV2I3W8"/>
<evidence type="ECO:0000256" key="5">
    <source>
        <dbReference type="ARBA" id="ARBA00023136"/>
    </source>
</evidence>
<dbReference type="GO" id="GO:0012505">
    <property type="term" value="C:endomembrane system"/>
    <property type="evidence" value="ECO:0007669"/>
    <property type="project" value="UniProtKB-SubCell"/>
</dbReference>
<dbReference type="PANTHER" id="PTHR14568:SF8">
    <property type="entry name" value="EXPERA DOMAIN-CONTAINING PROTEIN"/>
    <property type="match status" value="1"/>
</dbReference>
<reference evidence="10 11" key="1">
    <citation type="submission" date="2024-04" db="EMBL/GenBank/DDBJ databases">
        <authorList>
            <consortium name="Genoscope - CEA"/>
            <person name="William W."/>
        </authorList>
    </citation>
    <scope>NUCLEOTIDE SEQUENCE [LARGE SCALE GENOMIC DNA]</scope>
</reference>
<feature type="transmembrane region" description="Helical" evidence="8">
    <location>
        <begin position="7"/>
        <end position="27"/>
    </location>
</feature>
<evidence type="ECO:0000313" key="10">
    <source>
        <dbReference type="EMBL" id="CAL1538975.1"/>
    </source>
</evidence>
<feature type="transmembrane region" description="Helical" evidence="8">
    <location>
        <begin position="209"/>
        <end position="230"/>
    </location>
</feature>
<keyword evidence="4 7" id="KW-1133">Transmembrane helix</keyword>
<evidence type="ECO:0000256" key="2">
    <source>
        <dbReference type="ARBA" id="ARBA00022692"/>
    </source>
</evidence>
<evidence type="ECO:0000256" key="4">
    <source>
        <dbReference type="ARBA" id="ARBA00022989"/>
    </source>
</evidence>
<evidence type="ECO:0000256" key="3">
    <source>
        <dbReference type="ARBA" id="ARBA00022737"/>
    </source>
</evidence>
<feature type="transmembrane region" description="Helical" evidence="8">
    <location>
        <begin position="112"/>
        <end position="132"/>
    </location>
</feature>
<dbReference type="Pfam" id="PF26083">
    <property type="entry name" value="TM_Tm6sf2"/>
    <property type="match status" value="1"/>
</dbReference>